<organism evidence="2">
    <name type="scientific">viral metagenome</name>
    <dbReference type="NCBI Taxonomy" id="1070528"/>
    <lineage>
        <taxon>unclassified sequences</taxon>
        <taxon>metagenomes</taxon>
        <taxon>organismal metagenomes</taxon>
    </lineage>
</organism>
<protein>
    <submittedName>
        <fullName evidence="2">Uncharacterized protein</fullName>
    </submittedName>
</protein>
<reference evidence="2" key="1">
    <citation type="journal article" date="2020" name="Nature">
        <title>Giant virus diversity and host interactions through global metagenomics.</title>
        <authorList>
            <person name="Schulz F."/>
            <person name="Roux S."/>
            <person name="Paez-Espino D."/>
            <person name="Jungbluth S."/>
            <person name="Walsh D.A."/>
            <person name="Denef V.J."/>
            <person name="McMahon K.D."/>
            <person name="Konstantinidis K.T."/>
            <person name="Eloe-Fadrosh E.A."/>
            <person name="Kyrpides N.C."/>
            <person name="Woyke T."/>
        </authorList>
    </citation>
    <scope>NUCLEOTIDE SEQUENCE</scope>
    <source>
        <strain evidence="2">GVMAG-M-3300023184-120</strain>
    </source>
</reference>
<name>A0A6C0HIQ5_9ZZZZ</name>
<proteinExistence type="predicted"/>
<feature type="region of interest" description="Disordered" evidence="1">
    <location>
        <begin position="34"/>
        <end position="181"/>
    </location>
</feature>
<sequence length="181" mass="20831">MLDLGGLFESIFSVGFFGWDFFRGELYRMPDEKEGEINRNEDVNFELSKNSDEDKNIIDGSSDEDKNKNDGSSDEDKVMNDGSSDEDKVMNDGSNEIAVKKKKLKLPEKKRVHGSLPDTANYIRYTVNRPALGRNGFVGLTPGGKRRKTRRAKRSRKTKKRKQKKAKQSRRRRRSKKINLN</sequence>
<evidence type="ECO:0000313" key="2">
    <source>
        <dbReference type="EMBL" id="QHT80462.1"/>
    </source>
</evidence>
<feature type="compositionally biased region" description="Basic residues" evidence="1">
    <location>
        <begin position="144"/>
        <end position="181"/>
    </location>
</feature>
<feature type="compositionally biased region" description="Basic and acidic residues" evidence="1">
    <location>
        <begin position="49"/>
        <end position="90"/>
    </location>
</feature>
<dbReference type="AlphaFoldDB" id="A0A6C0HIQ5"/>
<feature type="compositionally biased region" description="Basic residues" evidence="1">
    <location>
        <begin position="100"/>
        <end position="113"/>
    </location>
</feature>
<accession>A0A6C0HIQ5</accession>
<evidence type="ECO:0000256" key="1">
    <source>
        <dbReference type="SAM" id="MobiDB-lite"/>
    </source>
</evidence>
<dbReference type="EMBL" id="MN739969">
    <property type="protein sequence ID" value="QHT80462.1"/>
    <property type="molecule type" value="Genomic_DNA"/>
</dbReference>